<dbReference type="EMBL" id="JACIIX010000010">
    <property type="protein sequence ID" value="MBB6211194.1"/>
    <property type="molecule type" value="Genomic_DNA"/>
</dbReference>
<evidence type="ECO:0000313" key="3">
    <source>
        <dbReference type="Proteomes" id="UP000544872"/>
    </source>
</evidence>
<name>A0A7W9ZJA5_NOVIT</name>
<dbReference type="AlphaFoldDB" id="A0A7W9ZJA5"/>
<sequence length="59" mass="5926">MEPKAPIAVGPPSPSQTLTAPQAGGREPWASPRLSILPADQTADGWSPGNDGQGVMSGS</sequence>
<protein>
    <submittedName>
        <fullName evidence="2">Uncharacterized protein</fullName>
    </submittedName>
</protein>
<organism evidence="2 3">
    <name type="scientific">Novispirillum itersonii</name>
    <name type="common">Aquaspirillum itersonii</name>
    <dbReference type="NCBI Taxonomy" id="189"/>
    <lineage>
        <taxon>Bacteria</taxon>
        <taxon>Pseudomonadati</taxon>
        <taxon>Pseudomonadota</taxon>
        <taxon>Alphaproteobacteria</taxon>
        <taxon>Rhodospirillales</taxon>
        <taxon>Novispirillaceae</taxon>
        <taxon>Novispirillum</taxon>
    </lineage>
</organism>
<feature type="region of interest" description="Disordered" evidence="1">
    <location>
        <begin position="1"/>
        <end position="59"/>
    </location>
</feature>
<reference evidence="2 3" key="1">
    <citation type="submission" date="2020-08" db="EMBL/GenBank/DDBJ databases">
        <title>Genomic Encyclopedia of Type Strains, Phase IV (KMG-IV): sequencing the most valuable type-strain genomes for metagenomic binning, comparative biology and taxonomic classification.</title>
        <authorList>
            <person name="Goeker M."/>
        </authorList>
    </citation>
    <scope>NUCLEOTIDE SEQUENCE [LARGE SCALE GENOMIC DNA]</scope>
    <source>
        <strain evidence="2 3">DSM 11590</strain>
    </source>
</reference>
<comment type="caution">
    <text evidence="2">The sequence shown here is derived from an EMBL/GenBank/DDBJ whole genome shotgun (WGS) entry which is preliminary data.</text>
</comment>
<accession>A0A7W9ZJA5</accession>
<evidence type="ECO:0000256" key="1">
    <source>
        <dbReference type="SAM" id="MobiDB-lite"/>
    </source>
</evidence>
<dbReference type="Proteomes" id="UP000544872">
    <property type="component" value="Unassembled WGS sequence"/>
</dbReference>
<evidence type="ECO:0000313" key="2">
    <source>
        <dbReference type="EMBL" id="MBB6211194.1"/>
    </source>
</evidence>
<gene>
    <name evidence="2" type="ORF">FHS48_002631</name>
</gene>
<proteinExistence type="predicted"/>
<keyword evidence="3" id="KW-1185">Reference proteome</keyword>